<dbReference type="PANTHER" id="PTHR43757:SF2">
    <property type="entry name" value="AMINOMETHYLTRANSFERASE, MITOCHONDRIAL"/>
    <property type="match status" value="1"/>
</dbReference>
<dbReference type="eggNOG" id="COG0404">
    <property type="taxonomic scope" value="Bacteria"/>
</dbReference>
<dbReference type="STRING" id="656024.FsymDg_3216"/>
<keyword evidence="4" id="KW-0808">Transferase</keyword>
<feature type="domain" description="Aminomethyltransferase C-terminal" evidence="3">
    <location>
        <begin position="364"/>
        <end position="440"/>
    </location>
</feature>
<evidence type="ECO:0000256" key="1">
    <source>
        <dbReference type="PIRSR" id="PIRSR006487-1"/>
    </source>
</evidence>
<evidence type="ECO:0000259" key="2">
    <source>
        <dbReference type="Pfam" id="PF01571"/>
    </source>
</evidence>
<dbReference type="Pfam" id="PF01571">
    <property type="entry name" value="GCV_T"/>
    <property type="match status" value="2"/>
</dbReference>
<evidence type="ECO:0000313" key="4">
    <source>
        <dbReference type="EMBL" id="AEH10522.1"/>
    </source>
</evidence>
<dbReference type="KEGG" id="fsy:FsymDg_3216"/>
<dbReference type="SUPFAM" id="SSF103025">
    <property type="entry name" value="Folate-binding domain"/>
    <property type="match status" value="1"/>
</dbReference>
<name>F8AZ55_9ACTN</name>
<proteinExistence type="predicted"/>
<dbReference type="InterPro" id="IPR029043">
    <property type="entry name" value="GcvT/YgfZ_C"/>
</dbReference>
<dbReference type="InterPro" id="IPR028896">
    <property type="entry name" value="GcvT/YgfZ/DmdA"/>
</dbReference>
<feature type="domain" description="GCVT N-terminal" evidence="2">
    <location>
        <begin position="52"/>
        <end position="222"/>
    </location>
</feature>
<evidence type="ECO:0000259" key="3">
    <source>
        <dbReference type="Pfam" id="PF08669"/>
    </source>
</evidence>
<dbReference type="Pfam" id="PF08669">
    <property type="entry name" value="GCV_T_C"/>
    <property type="match status" value="1"/>
</dbReference>
<dbReference type="SUPFAM" id="SSF101790">
    <property type="entry name" value="Aminomethyltransferase beta-barrel domain"/>
    <property type="match status" value="1"/>
</dbReference>
<keyword evidence="5" id="KW-1185">Reference proteome</keyword>
<dbReference type="GO" id="GO:0004047">
    <property type="term" value="F:aminomethyltransferase activity"/>
    <property type="evidence" value="ECO:0007669"/>
    <property type="project" value="UniProtKB-EC"/>
</dbReference>
<accession>F8AZ55</accession>
<feature type="domain" description="GCVT N-terminal" evidence="2">
    <location>
        <begin position="258"/>
        <end position="343"/>
    </location>
</feature>
<evidence type="ECO:0000313" key="5">
    <source>
        <dbReference type="Proteomes" id="UP000001549"/>
    </source>
</evidence>
<dbReference type="HOGENOM" id="CLU_007884_10_2_11"/>
<feature type="binding site" evidence="1">
    <location>
        <position position="276"/>
    </location>
    <ligand>
        <name>substrate</name>
    </ligand>
</feature>
<dbReference type="EMBL" id="CP002801">
    <property type="protein sequence ID" value="AEH10522.1"/>
    <property type="molecule type" value="Genomic_DNA"/>
</dbReference>
<dbReference type="InterPro" id="IPR013977">
    <property type="entry name" value="GcvT_C"/>
</dbReference>
<reference evidence="4 5" key="1">
    <citation type="submission" date="2011-05" db="EMBL/GenBank/DDBJ databases">
        <title>Complete sequence of chromosome of Frankia symbiont of Datisca glomerata.</title>
        <authorList>
            <consortium name="US DOE Joint Genome Institute"/>
            <person name="Lucas S."/>
            <person name="Han J."/>
            <person name="Lapidus A."/>
            <person name="Cheng J.-F."/>
            <person name="Goodwin L."/>
            <person name="Pitluck S."/>
            <person name="Peters L."/>
            <person name="Mikhailova N."/>
            <person name="Chertkov O."/>
            <person name="Teshima H."/>
            <person name="Han C."/>
            <person name="Tapia R."/>
            <person name="Land M."/>
            <person name="Hauser L."/>
            <person name="Kyrpides N."/>
            <person name="Ivanova N."/>
            <person name="Pagani I."/>
            <person name="Berry A."/>
            <person name="Pawlowski K."/>
            <person name="Persson T."/>
            <person name="Vanden Heuvel B."/>
            <person name="Benson D."/>
            <person name="Woyke T."/>
        </authorList>
    </citation>
    <scope>NUCLEOTIDE SEQUENCE [LARGE SCALE GENOMIC DNA]</scope>
    <source>
        <strain evidence="5">4085684</strain>
    </source>
</reference>
<dbReference type="EC" id="2.1.2.10" evidence="4"/>
<dbReference type="GO" id="GO:0005829">
    <property type="term" value="C:cytosol"/>
    <property type="evidence" value="ECO:0007669"/>
    <property type="project" value="TreeGrafter"/>
</dbReference>
<dbReference type="InterPro" id="IPR006222">
    <property type="entry name" value="GCVT_N"/>
</dbReference>
<organism evidence="4 5">
    <name type="scientific">Candidatus Protofrankia datiscae</name>
    <dbReference type="NCBI Taxonomy" id="2716812"/>
    <lineage>
        <taxon>Bacteria</taxon>
        <taxon>Bacillati</taxon>
        <taxon>Actinomycetota</taxon>
        <taxon>Actinomycetes</taxon>
        <taxon>Frankiales</taxon>
        <taxon>Frankiaceae</taxon>
        <taxon>Protofrankia</taxon>
    </lineage>
</organism>
<dbReference type="PANTHER" id="PTHR43757">
    <property type="entry name" value="AMINOMETHYLTRANSFERASE"/>
    <property type="match status" value="1"/>
</dbReference>
<dbReference type="Gene3D" id="3.30.1360.120">
    <property type="entry name" value="Probable tRNA modification gtpase trme, domain 1"/>
    <property type="match status" value="1"/>
</dbReference>
<dbReference type="Proteomes" id="UP000001549">
    <property type="component" value="Chromosome"/>
</dbReference>
<gene>
    <name evidence="4" type="ordered locus">FsymDg_3216</name>
</gene>
<protein>
    <submittedName>
        <fullName evidence="4">Glycine cleavage system T protein</fullName>
        <ecNumber evidence="4">2.1.2.10</ecNumber>
    </submittedName>
</protein>
<dbReference type="AlphaFoldDB" id="F8AZ55"/>
<sequence>MGVLFVSGSSVEDPETPVWWPALELGVPMERLESRSMGLACRGMGELLRSPLHDRHVALGAKLADFGGWEMPIEYPGGGVLKEHAAVRSAVGIFDVSHLGKARVRGPGAADLVDSALTNDLSRIGPGQAQYTLCCDPETGGVVDDLIAYLYSASEVFLIPNAANTAEVVRRLAAASPPEVAVENLHTAFGVIAVQGPAAPELLSALGLPVDGAYMSFTSADWKATDTADVTAAGKTERGADGPGVAPGIGDGGVGEAARREIVVCRSGYTGERGFELVTRWADTPAVWDALLAAGSSLGARPCGLGARDTLRTEMGYPLHGQDLSPSITPVQARAGWAVGWNKPRFWGRGALLAERSAGPARLLWGLRSTDRGIPRPHMAVYDLAGGRVGEVTSGTFSPTLRSGIGLALLDRGVAEGDTVRVDVRGRPSAMTVLRPPFVDASPK</sequence>
<dbReference type="PIRSF" id="PIRSF006487">
    <property type="entry name" value="GcvT"/>
    <property type="match status" value="1"/>
</dbReference>
<dbReference type="InterPro" id="IPR027266">
    <property type="entry name" value="TrmE/GcvT-like"/>
</dbReference>
<dbReference type="NCBIfam" id="NF001567">
    <property type="entry name" value="PRK00389.1"/>
    <property type="match status" value="1"/>
</dbReference>